<dbReference type="EMBL" id="SODV01000001">
    <property type="protein sequence ID" value="TDX00461.1"/>
    <property type="molecule type" value="Genomic_DNA"/>
</dbReference>
<sequence length="134" mass="15875">MSVKSRKEVKNMEHRVFARVSREKYEELQQILRNSRCRTMSEMLRHILNNQPLTIITYDNSLDKIMERLSAIRKELHAIGININQVTRCFNKEKSPEGKLYQALEVARLYQQTDLKISELFVIIAKLSEKWLPV</sequence>
<evidence type="ECO:0008006" key="3">
    <source>
        <dbReference type="Google" id="ProtNLM"/>
    </source>
</evidence>
<comment type="caution">
    <text evidence="1">The sequence shown here is derived from an EMBL/GenBank/DDBJ whole genome shotgun (WGS) entry which is preliminary data.</text>
</comment>
<organism evidence="1 2">
    <name type="scientific">Dinghuibacter silviterrae</name>
    <dbReference type="NCBI Taxonomy" id="1539049"/>
    <lineage>
        <taxon>Bacteria</taxon>
        <taxon>Pseudomonadati</taxon>
        <taxon>Bacteroidota</taxon>
        <taxon>Chitinophagia</taxon>
        <taxon>Chitinophagales</taxon>
        <taxon>Chitinophagaceae</taxon>
        <taxon>Dinghuibacter</taxon>
    </lineage>
</organism>
<accession>A0A4R8DTJ7</accession>
<name>A0A4R8DTJ7_9BACT</name>
<reference evidence="1 2" key="1">
    <citation type="submission" date="2019-03" db="EMBL/GenBank/DDBJ databases">
        <title>Genomic Encyclopedia of Type Strains, Phase IV (KMG-IV): sequencing the most valuable type-strain genomes for metagenomic binning, comparative biology and taxonomic classification.</title>
        <authorList>
            <person name="Goeker M."/>
        </authorList>
    </citation>
    <scope>NUCLEOTIDE SEQUENCE [LARGE SCALE GENOMIC DNA]</scope>
    <source>
        <strain evidence="1 2">DSM 100059</strain>
    </source>
</reference>
<dbReference type="Pfam" id="PF19514">
    <property type="entry name" value="MobC_2"/>
    <property type="match status" value="1"/>
</dbReference>
<dbReference type="AlphaFoldDB" id="A0A4R8DTJ7"/>
<dbReference type="Proteomes" id="UP000294498">
    <property type="component" value="Unassembled WGS sequence"/>
</dbReference>
<evidence type="ECO:0000313" key="1">
    <source>
        <dbReference type="EMBL" id="TDX00461.1"/>
    </source>
</evidence>
<evidence type="ECO:0000313" key="2">
    <source>
        <dbReference type="Proteomes" id="UP000294498"/>
    </source>
</evidence>
<gene>
    <name evidence="1" type="ORF">EDB95_1486</name>
</gene>
<keyword evidence="2" id="KW-1185">Reference proteome</keyword>
<protein>
    <recommendedName>
        <fullName evidence="3">Mobilization protein MobC</fullName>
    </recommendedName>
</protein>
<dbReference type="InterPro" id="IPR045788">
    <property type="entry name" value="MobC_2"/>
</dbReference>
<proteinExistence type="predicted"/>